<evidence type="ECO:0000313" key="1">
    <source>
        <dbReference type="EMBL" id="MBB4149821.1"/>
    </source>
</evidence>
<proteinExistence type="predicted"/>
<dbReference type="Proteomes" id="UP000590524">
    <property type="component" value="Unassembled WGS sequence"/>
</dbReference>
<dbReference type="AlphaFoldDB" id="A0A7W6LSP7"/>
<name>A0A7W6LSP7_9SPHN</name>
<dbReference type="RefSeq" id="WP_223178318.1">
    <property type="nucleotide sequence ID" value="NZ_JACIEU010000015.1"/>
</dbReference>
<organism evidence="1 2">
    <name type="scientific">Sphingobium scionense</name>
    <dbReference type="NCBI Taxonomy" id="1404341"/>
    <lineage>
        <taxon>Bacteria</taxon>
        <taxon>Pseudomonadati</taxon>
        <taxon>Pseudomonadota</taxon>
        <taxon>Alphaproteobacteria</taxon>
        <taxon>Sphingomonadales</taxon>
        <taxon>Sphingomonadaceae</taxon>
        <taxon>Sphingobium</taxon>
    </lineage>
</organism>
<sequence length="93" mass="9970">MPQNRNAPGHKAEGALNHCGGDKSAYSTAASAQTIEITDEAFGCGFDVVVKPQIVPDNQGWEFREHAQAMAFAQSLHQRHGWAIVDRTGGAHA</sequence>
<protein>
    <submittedName>
        <fullName evidence="1">Uncharacterized protein</fullName>
    </submittedName>
</protein>
<gene>
    <name evidence="1" type="ORF">GGQ90_003615</name>
</gene>
<keyword evidence="2" id="KW-1185">Reference proteome</keyword>
<dbReference type="EMBL" id="JACIEU010000015">
    <property type="protein sequence ID" value="MBB4149821.1"/>
    <property type="molecule type" value="Genomic_DNA"/>
</dbReference>
<accession>A0A7W6LSP7</accession>
<comment type="caution">
    <text evidence="1">The sequence shown here is derived from an EMBL/GenBank/DDBJ whole genome shotgun (WGS) entry which is preliminary data.</text>
</comment>
<reference evidence="1 2" key="1">
    <citation type="submission" date="2020-08" db="EMBL/GenBank/DDBJ databases">
        <title>Genomic Encyclopedia of Type Strains, Phase IV (KMG-IV): sequencing the most valuable type-strain genomes for metagenomic binning, comparative biology and taxonomic classification.</title>
        <authorList>
            <person name="Goeker M."/>
        </authorList>
    </citation>
    <scope>NUCLEOTIDE SEQUENCE [LARGE SCALE GENOMIC DNA]</scope>
    <source>
        <strain evidence="1 2">DSM 19371</strain>
    </source>
</reference>
<evidence type="ECO:0000313" key="2">
    <source>
        <dbReference type="Proteomes" id="UP000590524"/>
    </source>
</evidence>